<keyword evidence="2" id="KW-1185">Reference proteome</keyword>
<protein>
    <submittedName>
        <fullName evidence="1">Uncharacterized protein</fullName>
    </submittedName>
</protein>
<evidence type="ECO:0000313" key="2">
    <source>
        <dbReference type="Proteomes" id="UP000014680"/>
    </source>
</evidence>
<name>A0A0A1TZB4_ENTIV</name>
<dbReference type="EMBL" id="KB206890">
    <property type="protein sequence ID" value="ELP86922.1"/>
    <property type="molecule type" value="Genomic_DNA"/>
</dbReference>
<dbReference type="OrthoDB" id="26029at2759"/>
<dbReference type="OMA" id="NHMNESV"/>
<proteinExistence type="predicted"/>
<gene>
    <name evidence="1" type="ORF">EIN_315010</name>
</gene>
<evidence type="ECO:0000313" key="1">
    <source>
        <dbReference type="EMBL" id="ELP86922.1"/>
    </source>
</evidence>
<dbReference type="KEGG" id="eiv:EIN_315010"/>
<dbReference type="RefSeq" id="XP_004253693.1">
    <property type="nucleotide sequence ID" value="XM_004253645.1"/>
</dbReference>
<reference evidence="1 2" key="1">
    <citation type="submission" date="2012-10" db="EMBL/GenBank/DDBJ databases">
        <authorList>
            <person name="Zafar N."/>
            <person name="Inman J."/>
            <person name="Hall N."/>
            <person name="Lorenzi H."/>
            <person name="Caler E."/>
        </authorList>
    </citation>
    <scope>NUCLEOTIDE SEQUENCE [LARGE SCALE GENOMIC DNA]</scope>
    <source>
        <strain evidence="1 2">IP1</strain>
    </source>
</reference>
<organism evidence="1 2">
    <name type="scientific">Entamoeba invadens IP1</name>
    <dbReference type="NCBI Taxonomy" id="370355"/>
    <lineage>
        <taxon>Eukaryota</taxon>
        <taxon>Amoebozoa</taxon>
        <taxon>Evosea</taxon>
        <taxon>Archamoebae</taxon>
        <taxon>Mastigamoebida</taxon>
        <taxon>Entamoebidae</taxon>
        <taxon>Entamoeba</taxon>
    </lineage>
</organism>
<sequence length="748" mass="84521">MECVKHHGEMLRRALELVDVEDVGGVVLSLEDDVIGRLLVFRSMSSVIEVTLPNNTVTVTRPTETLRRLPQLSHVALCGSESALCLACFLEKMTIPPVDHFIRQSNLSTAYVAYHQPTGGFQTKREKRKGVKPMVTKVPPQNVDYPREVNTPKCFPLPPEFRVFPQVVYTPKRIRLHGIHRQHNVHIDEGMEFVHSPIEDNCVYVTEYTIYNMFQKCLKGASKETVGRLVVRDGRLCDYEYYGGDVNNCVDDTASAFRTLQVVVDGIESGKVTIPNSTEDPREGSLVDQLIGAYYVAPLPFLQTVQTSQTSIGLETPLVVVGGVREFKNTANTHLLMEAPWENLTRWENDTLAPFSSEKNVECIFVASSDISSEYMEVLLKEVEYEYMAWYLGDINVINGGVVNDVFDVSEVSSCVEKALIDVRDVSSTYVVVVHDVVIGVLEGYCKSLVVRSAMLSDSKLSDIGERVVYMSKKCVDREVERTSQRLGCYMYNATRTFHPSQYPHSASQALPEFDVSGVLLNEPLFVISPKKVYIHKIYVAYKERKGGVVSVMVSFTGELLESGVDGTLEEMIDRWLCFIQQTTQKEWEVTFCKVGEIGSSELGKMNGYLDDIRKNFKGVVKSVFLSDIEVYPSMVMSEEEYELLDGKKSFYKVDDQRTATREMKGENRATYYSLLPGCGDVGCKVGGYTVNLYDPDNTELHRMMQQYHDLSFLNSDPVDGRRWSILPRHVHILQKIDLRMDIVDLCD</sequence>
<dbReference type="GeneID" id="14886025"/>
<dbReference type="VEuPathDB" id="AmoebaDB:EIN_315010"/>
<accession>A0A0A1TZB4</accession>
<dbReference type="Proteomes" id="UP000014680">
    <property type="component" value="Unassembled WGS sequence"/>
</dbReference>
<dbReference type="AlphaFoldDB" id="A0A0A1TZB4"/>